<dbReference type="AlphaFoldDB" id="A0A210QJ95"/>
<dbReference type="CDD" id="cd21451">
    <property type="entry name" value="DLC-like_TCTEX1D"/>
    <property type="match status" value="1"/>
</dbReference>
<dbReference type="GO" id="GO:0005868">
    <property type="term" value="C:cytoplasmic dynein complex"/>
    <property type="evidence" value="ECO:0007669"/>
    <property type="project" value="TreeGrafter"/>
</dbReference>
<dbReference type="Pfam" id="PF03645">
    <property type="entry name" value="Tctex-1"/>
    <property type="match status" value="1"/>
</dbReference>
<comment type="caution">
    <text evidence="3">The sequence shown here is derived from an EMBL/GenBank/DDBJ whole genome shotgun (WGS) entry which is preliminary data.</text>
</comment>
<organism evidence="3 4">
    <name type="scientific">Mizuhopecten yessoensis</name>
    <name type="common">Japanese scallop</name>
    <name type="synonym">Patinopecten yessoensis</name>
    <dbReference type="NCBI Taxonomy" id="6573"/>
    <lineage>
        <taxon>Eukaryota</taxon>
        <taxon>Metazoa</taxon>
        <taxon>Spiralia</taxon>
        <taxon>Lophotrochozoa</taxon>
        <taxon>Mollusca</taxon>
        <taxon>Bivalvia</taxon>
        <taxon>Autobranchia</taxon>
        <taxon>Pteriomorphia</taxon>
        <taxon>Pectinida</taxon>
        <taxon>Pectinoidea</taxon>
        <taxon>Pectinidae</taxon>
        <taxon>Mizuhopecten</taxon>
    </lineage>
</organism>
<reference evidence="3 4" key="1">
    <citation type="journal article" date="2017" name="Nat. Ecol. Evol.">
        <title>Scallop genome provides insights into evolution of bilaterian karyotype and development.</title>
        <authorList>
            <person name="Wang S."/>
            <person name="Zhang J."/>
            <person name="Jiao W."/>
            <person name="Li J."/>
            <person name="Xun X."/>
            <person name="Sun Y."/>
            <person name="Guo X."/>
            <person name="Huan P."/>
            <person name="Dong B."/>
            <person name="Zhang L."/>
            <person name="Hu X."/>
            <person name="Sun X."/>
            <person name="Wang J."/>
            <person name="Zhao C."/>
            <person name="Wang Y."/>
            <person name="Wang D."/>
            <person name="Huang X."/>
            <person name="Wang R."/>
            <person name="Lv J."/>
            <person name="Li Y."/>
            <person name="Zhang Z."/>
            <person name="Liu B."/>
            <person name="Lu W."/>
            <person name="Hui Y."/>
            <person name="Liang J."/>
            <person name="Zhou Z."/>
            <person name="Hou R."/>
            <person name="Li X."/>
            <person name="Liu Y."/>
            <person name="Li H."/>
            <person name="Ning X."/>
            <person name="Lin Y."/>
            <person name="Zhao L."/>
            <person name="Xing Q."/>
            <person name="Dou J."/>
            <person name="Li Y."/>
            <person name="Mao J."/>
            <person name="Guo H."/>
            <person name="Dou H."/>
            <person name="Li T."/>
            <person name="Mu C."/>
            <person name="Jiang W."/>
            <person name="Fu Q."/>
            <person name="Fu X."/>
            <person name="Miao Y."/>
            <person name="Liu J."/>
            <person name="Yu Q."/>
            <person name="Li R."/>
            <person name="Liao H."/>
            <person name="Li X."/>
            <person name="Kong Y."/>
            <person name="Jiang Z."/>
            <person name="Chourrout D."/>
            <person name="Li R."/>
            <person name="Bao Z."/>
        </authorList>
    </citation>
    <scope>NUCLEOTIDE SEQUENCE [LARGE SCALE GENOMIC DNA]</scope>
    <source>
        <strain evidence="3 4">PY_sf001</strain>
    </source>
</reference>
<dbReference type="EMBL" id="NEDP02003363">
    <property type="protein sequence ID" value="OWF48855.1"/>
    <property type="molecule type" value="Genomic_DNA"/>
</dbReference>
<dbReference type="PANTHER" id="PTHR21255">
    <property type="entry name" value="T-COMPLEX-ASSOCIATED-TESTIS-EXPRESSED 1/ DYNEIN LIGHT CHAIN"/>
    <property type="match status" value="1"/>
</dbReference>
<dbReference type="OrthoDB" id="10260741at2759"/>
<keyword evidence="4" id="KW-1185">Reference proteome</keyword>
<evidence type="ECO:0000313" key="3">
    <source>
        <dbReference type="EMBL" id="OWF48855.1"/>
    </source>
</evidence>
<evidence type="ECO:0000256" key="2">
    <source>
        <dbReference type="SAM" id="MobiDB-lite"/>
    </source>
</evidence>
<protein>
    <submittedName>
        <fullName evidence="3">Tctex1 domain-containing protein 1</fullName>
    </submittedName>
</protein>
<dbReference type="STRING" id="6573.A0A210QJ95"/>
<sequence>MADRKSASTDAGQVKKTMKPATSGPTIVGLMASKRLTSKLTSKLGKDRRSSSIAASNVHIEKEPSYRMEPNLKFSSVKARQILEDILSSRLERYRYNSKFARNMAKVLSDEIKDQMKALHYDRYKYICVVYIGEAKDQAMALTSRCAWDNKYDNSATYTYQGSYQGKAWFCNASVFGVYRE</sequence>
<proteinExistence type="inferred from homology"/>
<comment type="similarity">
    <text evidence="1">Belongs to the dynein light chain Tctex-type family.</text>
</comment>
<evidence type="ECO:0000313" key="4">
    <source>
        <dbReference type="Proteomes" id="UP000242188"/>
    </source>
</evidence>
<accession>A0A210QJ95</accession>
<dbReference type="GO" id="GO:0007018">
    <property type="term" value="P:microtubule-based movement"/>
    <property type="evidence" value="ECO:0007669"/>
    <property type="project" value="TreeGrafter"/>
</dbReference>
<dbReference type="GO" id="GO:0045505">
    <property type="term" value="F:dynein intermediate chain binding"/>
    <property type="evidence" value="ECO:0007669"/>
    <property type="project" value="TreeGrafter"/>
</dbReference>
<feature type="region of interest" description="Disordered" evidence="2">
    <location>
        <begin position="1"/>
        <end position="24"/>
    </location>
</feature>
<dbReference type="Gene3D" id="3.30.1140.40">
    <property type="entry name" value="Tctex-1"/>
    <property type="match status" value="1"/>
</dbReference>
<dbReference type="PANTHER" id="PTHR21255:SF65">
    <property type="entry name" value="TCTEX1 DOMAIN-CONTAINING PROTEIN 2"/>
    <property type="match status" value="1"/>
</dbReference>
<dbReference type="Proteomes" id="UP000242188">
    <property type="component" value="Unassembled WGS sequence"/>
</dbReference>
<dbReference type="InterPro" id="IPR038586">
    <property type="entry name" value="Tctex-1-like_sf"/>
</dbReference>
<evidence type="ECO:0000256" key="1">
    <source>
        <dbReference type="ARBA" id="ARBA00005361"/>
    </source>
</evidence>
<dbReference type="InterPro" id="IPR005334">
    <property type="entry name" value="Tctex-1-like"/>
</dbReference>
<dbReference type="GO" id="GO:0005737">
    <property type="term" value="C:cytoplasm"/>
    <property type="evidence" value="ECO:0007669"/>
    <property type="project" value="TreeGrafter"/>
</dbReference>
<gene>
    <name evidence="3" type="ORF">KP79_PYT08757</name>
</gene>
<name>A0A210QJ95_MIZYE</name>